<dbReference type="SFLD" id="SFLDS00003">
    <property type="entry name" value="Haloacid_Dehalogenase"/>
    <property type="match status" value="1"/>
</dbReference>
<dbReference type="SUPFAM" id="SSF56784">
    <property type="entry name" value="HAD-like"/>
    <property type="match status" value="1"/>
</dbReference>
<evidence type="ECO:0000313" key="1">
    <source>
        <dbReference type="EMBL" id="RKN79613.1"/>
    </source>
</evidence>
<evidence type="ECO:0000313" key="2">
    <source>
        <dbReference type="Proteomes" id="UP000276603"/>
    </source>
</evidence>
<dbReference type="OrthoDB" id="9802350at2"/>
<dbReference type="Proteomes" id="UP000276603">
    <property type="component" value="Unassembled WGS sequence"/>
</dbReference>
<dbReference type="GO" id="GO:0008253">
    <property type="term" value="F:5'-nucleotidase activity"/>
    <property type="evidence" value="ECO:0007669"/>
    <property type="project" value="InterPro"/>
</dbReference>
<dbReference type="InterPro" id="IPR052550">
    <property type="entry name" value="Pyrimidine_5'-ntase_YjjG"/>
</dbReference>
<reference evidence="1 2" key="1">
    <citation type="submission" date="2018-10" db="EMBL/GenBank/DDBJ databases">
        <title>Ulvibacterium marinum gen. nov., sp. nov., a novel marine bacterium of the family Flavobacteriaceae, isolated from a culture of the green alga Ulva prolifera.</title>
        <authorList>
            <person name="Zhang Z."/>
        </authorList>
    </citation>
    <scope>NUCLEOTIDE SEQUENCE [LARGE SCALE GENOMIC DNA]</scope>
    <source>
        <strain evidence="1 2">CCMM003</strain>
    </source>
</reference>
<dbReference type="InterPro" id="IPR036412">
    <property type="entry name" value="HAD-like_sf"/>
</dbReference>
<comment type="caution">
    <text evidence="1">The sequence shown here is derived from an EMBL/GenBank/DDBJ whole genome shotgun (WGS) entry which is preliminary data.</text>
</comment>
<dbReference type="SFLD" id="SFLDG01135">
    <property type="entry name" value="C1.5.6:_HAD__Beta-PGM__Phospha"/>
    <property type="match status" value="1"/>
</dbReference>
<dbReference type="PANTHER" id="PTHR47478">
    <property type="match status" value="1"/>
</dbReference>
<accession>A0A3B0C1H3</accession>
<dbReference type="NCBIfam" id="TIGR02254">
    <property type="entry name" value="YjjG_YfnB"/>
    <property type="match status" value="1"/>
</dbReference>
<dbReference type="CDD" id="cd04305">
    <property type="entry name" value="HAD_Neu5Ac-Pase_like"/>
    <property type="match status" value="1"/>
</dbReference>
<dbReference type="RefSeq" id="WP_120712426.1">
    <property type="nucleotide sequence ID" value="NZ_RBCJ01000003.1"/>
</dbReference>
<organism evidence="1 2">
    <name type="scientific">Ulvibacterium marinum</name>
    <dbReference type="NCBI Taxonomy" id="2419782"/>
    <lineage>
        <taxon>Bacteria</taxon>
        <taxon>Pseudomonadati</taxon>
        <taxon>Bacteroidota</taxon>
        <taxon>Flavobacteriia</taxon>
        <taxon>Flavobacteriales</taxon>
        <taxon>Flavobacteriaceae</taxon>
        <taxon>Ulvibacterium</taxon>
    </lineage>
</organism>
<name>A0A3B0C1H3_9FLAO</name>
<dbReference type="Gene3D" id="3.40.50.1000">
    <property type="entry name" value="HAD superfamily/HAD-like"/>
    <property type="match status" value="1"/>
</dbReference>
<dbReference type="PRINTS" id="PR00413">
    <property type="entry name" value="HADHALOGNASE"/>
</dbReference>
<gene>
    <name evidence="1" type="ORF">D7Z94_15060</name>
</gene>
<dbReference type="InterPro" id="IPR023198">
    <property type="entry name" value="PGP-like_dom2"/>
</dbReference>
<protein>
    <submittedName>
        <fullName evidence="1">Noncanonical pyrimidine nucleotidase, YjjG family</fullName>
    </submittedName>
</protein>
<dbReference type="NCBIfam" id="TIGR01509">
    <property type="entry name" value="HAD-SF-IA-v3"/>
    <property type="match status" value="1"/>
</dbReference>
<dbReference type="PANTHER" id="PTHR47478:SF1">
    <property type="entry name" value="PYRIMIDINE 5'-NUCLEOTIDASE YJJG"/>
    <property type="match status" value="1"/>
</dbReference>
<dbReference type="Gene3D" id="1.10.150.240">
    <property type="entry name" value="Putative phosphatase, domain 2"/>
    <property type="match status" value="1"/>
</dbReference>
<dbReference type="EMBL" id="RBCJ01000003">
    <property type="protein sequence ID" value="RKN79613.1"/>
    <property type="molecule type" value="Genomic_DNA"/>
</dbReference>
<sequence>MFRDIVTDVFFDLDHTLWDFEKNSELTFQKILAENNVGVELPDFLEIYIPTNLAFWKLYREERITKSELRYQRLKTVFDTLKYPISDETINLLSEEYIAHLSNYNHLFPNTTEVLEYLKPKYNLHIITNGFQEIQEKKLRNAHICDYFAHIINSEMAGVKKPNPIIFQLALQKANVSPQKALMIGDSLEADILGAKAVGLHTLHFNVHNEPQHEFCEMINDLREIKSFL</sequence>
<dbReference type="InterPro" id="IPR011951">
    <property type="entry name" value="HAD-SF_hydro_IA_YjjG/PynA"/>
</dbReference>
<dbReference type="SFLD" id="SFLDG01129">
    <property type="entry name" value="C1.5:_HAD__Beta-PGM__Phosphata"/>
    <property type="match status" value="1"/>
</dbReference>
<proteinExistence type="predicted"/>
<keyword evidence="2" id="KW-1185">Reference proteome</keyword>
<dbReference type="InterPro" id="IPR023214">
    <property type="entry name" value="HAD_sf"/>
</dbReference>
<dbReference type="Pfam" id="PF00702">
    <property type="entry name" value="Hydrolase"/>
    <property type="match status" value="1"/>
</dbReference>
<dbReference type="NCBIfam" id="TIGR01549">
    <property type="entry name" value="HAD-SF-IA-v1"/>
    <property type="match status" value="1"/>
</dbReference>
<dbReference type="AlphaFoldDB" id="A0A3B0C1H3"/>
<dbReference type="InterPro" id="IPR006439">
    <property type="entry name" value="HAD-SF_hydro_IA"/>
</dbReference>